<name>A0ABQ8TDU4_PERAM</name>
<reference evidence="1 2" key="1">
    <citation type="journal article" date="2022" name="Allergy">
        <title>Genome assembly and annotation of Periplaneta americana reveal a comprehensive cockroach allergen profile.</title>
        <authorList>
            <person name="Wang L."/>
            <person name="Xiong Q."/>
            <person name="Saelim N."/>
            <person name="Wang L."/>
            <person name="Nong W."/>
            <person name="Wan A.T."/>
            <person name="Shi M."/>
            <person name="Liu X."/>
            <person name="Cao Q."/>
            <person name="Hui J.H.L."/>
            <person name="Sookrung N."/>
            <person name="Leung T.F."/>
            <person name="Tungtrongchitr A."/>
            <person name="Tsui S.K.W."/>
        </authorList>
    </citation>
    <scope>NUCLEOTIDE SEQUENCE [LARGE SCALE GENOMIC DNA]</scope>
    <source>
        <strain evidence="1">PWHHKU_190912</strain>
    </source>
</reference>
<gene>
    <name evidence="1" type="ORF">ANN_05925</name>
</gene>
<organism evidence="1 2">
    <name type="scientific">Periplaneta americana</name>
    <name type="common">American cockroach</name>
    <name type="synonym">Blatta americana</name>
    <dbReference type="NCBI Taxonomy" id="6978"/>
    <lineage>
        <taxon>Eukaryota</taxon>
        <taxon>Metazoa</taxon>
        <taxon>Ecdysozoa</taxon>
        <taxon>Arthropoda</taxon>
        <taxon>Hexapoda</taxon>
        <taxon>Insecta</taxon>
        <taxon>Pterygota</taxon>
        <taxon>Neoptera</taxon>
        <taxon>Polyneoptera</taxon>
        <taxon>Dictyoptera</taxon>
        <taxon>Blattodea</taxon>
        <taxon>Blattoidea</taxon>
        <taxon>Blattidae</taxon>
        <taxon>Blattinae</taxon>
        <taxon>Periplaneta</taxon>
    </lineage>
</organism>
<evidence type="ECO:0000313" key="1">
    <source>
        <dbReference type="EMBL" id="KAJ4444136.1"/>
    </source>
</evidence>
<sequence>MTSASEKINTFASAHIAQFRTLRQNKGGRLIDALDSTDSSAVAAVKSQPSEQLLEDILFIDSDFKIVSKSIILMSSEISSDVKISFPTDEPQHFTGTDIARTYFVEEDMKQVTYGPYRV</sequence>
<protein>
    <submittedName>
        <fullName evidence="1">Uncharacterized protein</fullName>
    </submittedName>
</protein>
<keyword evidence="2" id="KW-1185">Reference proteome</keyword>
<proteinExistence type="predicted"/>
<comment type="caution">
    <text evidence="1">The sequence shown here is derived from an EMBL/GenBank/DDBJ whole genome shotgun (WGS) entry which is preliminary data.</text>
</comment>
<evidence type="ECO:0000313" key="2">
    <source>
        <dbReference type="Proteomes" id="UP001148838"/>
    </source>
</evidence>
<dbReference type="EMBL" id="JAJSOF020000011">
    <property type="protein sequence ID" value="KAJ4444136.1"/>
    <property type="molecule type" value="Genomic_DNA"/>
</dbReference>
<accession>A0ABQ8TDU4</accession>
<dbReference type="Proteomes" id="UP001148838">
    <property type="component" value="Unassembled WGS sequence"/>
</dbReference>